<feature type="transmembrane region" description="Helical" evidence="6">
    <location>
        <begin position="450"/>
        <end position="469"/>
    </location>
</feature>
<evidence type="ECO:0000313" key="8">
    <source>
        <dbReference type="Proteomes" id="UP000886657"/>
    </source>
</evidence>
<name>A0A9D7SIV2_9BACT</name>
<feature type="transmembrane region" description="Helical" evidence="6">
    <location>
        <begin position="151"/>
        <end position="174"/>
    </location>
</feature>
<evidence type="ECO:0000256" key="4">
    <source>
        <dbReference type="ARBA" id="ARBA00022989"/>
    </source>
</evidence>
<feature type="transmembrane region" description="Helical" evidence="6">
    <location>
        <begin position="119"/>
        <end position="139"/>
    </location>
</feature>
<organism evidence="7 8">
    <name type="scientific">Candidatus Geothrix skivensis</name>
    <dbReference type="NCBI Taxonomy" id="2954439"/>
    <lineage>
        <taxon>Bacteria</taxon>
        <taxon>Pseudomonadati</taxon>
        <taxon>Acidobacteriota</taxon>
        <taxon>Holophagae</taxon>
        <taxon>Holophagales</taxon>
        <taxon>Holophagaceae</taxon>
        <taxon>Geothrix</taxon>
    </lineage>
</organism>
<protein>
    <submittedName>
        <fullName evidence="7">MFS transporter</fullName>
    </submittedName>
</protein>
<feature type="transmembrane region" description="Helical" evidence="6">
    <location>
        <begin position="266"/>
        <end position="287"/>
    </location>
</feature>
<gene>
    <name evidence="7" type="ORF">IPP58_12430</name>
</gene>
<dbReference type="Gene3D" id="1.20.1250.20">
    <property type="entry name" value="MFS general substrate transporter like domains"/>
    <property type="match status" value="2"/>
</dbReference>
<reference evidence="7" key="1">
    <citation type="submission" date="2020-10" db="EMBL/GenBank/DDBJ databases">
        <title>Connecting structure to function with the recovery of over 1000 high-quality activated sludge metagenome-assembled genomes encoding full-length rRNA genes using long-read sequencing.</title>
        <authorList>
            <person name="Singleton C.M."/>
            <person name="Petriglieri F."/>
            <person name="Kristensen J.M."/>
            <person name="Kirkegaard R.H."/>
            <person name="Michaelsen T.Y."/>
            <person name="Andersen M.H."/>
            <person name="Karst S.M."/>
            <person name="Dueholm M.S."/>
            <person name="Nielsen P.H."/>
            <person name="Albertsen M."/>
        </authorList>
    </citation>
    <scope>NUCLEOTIDE SEQUENCE</scope>
    <source>
        <strain evidence="7">Skiv_18-Q3-R9-52_MAXAC.067</strain>
    </source>
</reference>
<dbReference type="InterPro" id="IPR044772">
    <property type="entry name" value="NO3_transporter"/>
</dbReference>
<accession>A0A9D7SIV2</accession>
<evidence type="ECO:0000256" key="5">
    <source>
        <dbReference type="ARBA" id="ARBA00023136"/>
    </source>
</evidence>
<comment type="caution">
    <text evidence="7">The sequence shown here is derived from an EMBL/GenBank/DDBJ whole genome shotgun (WGS) entry which is preliminary data.</text>
</comment>
<evidence type="ECO:0000256" key="2">
    <source>
        <dbReference type="ARBA" id="ARBA00008432"/>
    </source>
</evidence>
<proteinExistence type="inferred from homology"/>
<dbReference type="GO" id="GO:0016020">
    <property type="term" value="C:membrane"/>
    <property type="evidence" value="ECO:0007669"/>
    <property type="project" value="UniProtKB-SubCell"/>
</dbReference>
<keyword evidence="3 6" id="KW-0812">Transmembrane</keyword>
<keyword evidence="4 6" id="KW-1133">Transmembrane helix</keyword>
<dbReference type="InterPro" id="IPR011701">
    <property type="entry name" value="MFS"/>
</dbReference>
<dbReference type="PANTHER" id="PTHR23515">
    <property type="entry name" value="HIGH-AFFINITY NITRATE TRANSPORTER 2.3"/>
    <property type="match status" value="1"/>
</dbReference>
<feature type="transmembrane region" description="Helical" evidence="6">
    <location>
        <begin position="27"/>
        <end position="44"/>
    </location>
</feature>
<feature type="transmembrane region" description="Helical" evidence="6">
    <location>
        <begin position="235"/>
        <end position="260"/>
    </location>
</feature>
<comment type="similarity">
    <text evidence="2">Belongs to the major facilitator superfamily. Nitrate/nitrite porter (TC 2.A.1.8) family.</text>
</comment>
<dbReference type="SUPFAM" id="SSF103473">
    <property type="entry name" value="MFS general substrate transporter"/>
    <property type="match status" value="1"/>
</dbReference>
<keyword evidence="5 6" id="KW-0472">Membrane</keyword>
<feature type="transmembrane region" description="Helical" evidence="6">
    <location>
        <begin position="412"/>
        <end position="429"/>
    </location>
</feature>
<evidence type="ECO:0000256" key="3">
    <source>
        <dbReference type="ARBA" id="ARBA00022692"/>
    </source>
</evidence>
<feature type="transmembrane region" description="Helical" evidence="6">
    <location>
        <begin position="94"/>
        <end position="113"/>
    </location>
</feature>
<dbReference type="Pfam" id="PF07690">
    <property type="entry name" value="MFS_1"/>
    <property type="match status" value="1"/>
</dbReference>
<feature type="transmembrane region" description="Helical" evidence="6">
    <location>
        <begin position="381"/>
        <end position="400"/>
    </location>
</feature>
<comment type="subcellular location">
    <subcellularLocation>
        <location evidence="1">Membrane</location>
        <topology evidence="1">Multi-pass membrane protein</topology>
    </subcellularLocation>
</comment>
<feature type="transmembrane region" description="Helical" evidence="6">
    <location>
        <begin position="308"/>
        <end position="332"/>
    </location>
</feature>
<dbReference type="AlphaFoldDB" id="A0A9D7SIV2"/>
<evidence type="ECO:0000313" key="7">
    <source>
        <dbReference type="EMBL" id="MBK9797277.1"/>
    </source>
</evidence>
<dbReference type="GO" id="GO:0015112">
    <property type="term" value="F:nitrate transmembrane transporter activity"/>
    <property type="evidence" value="ECO:0007669"/>
    <property type="project" value="InterPro"/>
</dbReference>
<feature type="transmembrane region" description="Helical" evidence="6">
    <location>
        <begin position="352"/>
        <end position="369"/>
    </location>
</feature>
<dbReference type="EMBL" id="JADKIO010000009">
    <property type="protein sequence ID" value="MBK9797277.1"/>
    <property type="molecule type" value="Genomic_DNA"/>
</dbReference>
<feature type="transmembrane region" description="Helical" evidence="6">
    <location>
        <begin position="205"/>
        <end position="223"/>
    </location>
</feature>
<feature type="transmembrane region" description="Helical" evidence="6">
    <location>
        <begin position="481"/>
        <end position="500"/>
    </location>
</feature>
<dbReference type="Proteomes" id="UP000886657">
    <property type="component" value="Unassembled WGS sequence"/>
</dbReference>
<evidence type="ECO:0000256" key="6">
    <source>
        <dbReference type="SAM" id="Phobius"/>
    </source>
</evidence>
<feature type="transmembrane region" description="Helical" evidence="6">
    <location>
        <begin position="64"/>
        <end position="87"/>
    </location>
</feature>
<evidence type="ECO:0000256" key="1">
    <source>
        <dbReference type="ARBA" id="ARBA00004141"/>
    </source>
</evidence>
<dbReference type="InterPro" id="IPR036259">
    <property type="entry name" value="MFS_trans_sf"/>
</dbReference>
<sequence>MAKLTDWKPEDPQAWAAGGSRTAWRNLAVSVPALLSAFCIWMFWSVLTVRMKEAGFPFTAAQLFTLISIAGLSGATLRIPSAFLVGLAGGRNTIALTTALLVAPALGAGIALQDKTTPFATFAILAALSGIGGGNFASSMANINGFFPKRLAGLALGLNAGVGNLGVSIMQILVPAVMGTSLFGALAGAPHLNAAGRQLWVQNGALVWVPFLAVVALLAWFLMDNREGQDCEPTSLALLKILGLHLIGFAATAMGVLLLLRFKLGLLPQMGVLVLTILVCLGLMKLLPGKIKTGLDAQFAIFPKKHTWIMTVLYLMTFGSFIGFSSALPLLIKVVFGRYPVGVLNPHSPNPLAYAFLGPLVGSIVRPIGGMLSDKFRGSRVTQWATVLMILGALGVAHFVKLAQSAPDPAVHFMPFLILFLLLFVASGLGNGSTFQMVPFIFEPKLAGPVLGWTSAAAAYGAFIIPAIFKIQVDAGKVEVALYGFAFFYLLCLVLNWYYYARTNAEVKC</sequence>